<accession>A0A6G1QR35</accession>
<protein>
    <submittedName>
        <fullName evidence="1">Uncharacterized protein</fullName>
    </submittedName>
</protein>
<gene>
    <name evidence="1" type="ORF">EXN66_Car020706</name>
</gene>
<dbReference type="EMBL" id="CM015732">
    <property type="protein sequence ID" value="KAF3705015.1"/>
    <property type="molecule type" value="Genomic_DNA"/>
</dbReference>
<reference evidence="2" key="2">
    <citation type="submission" date="2019-02" db="EMBL/GenBank/DDBJ databases">
        <title>Opniocepnalus argus Var Kimnra genome.</title>
        <authorList>
            <person name="Zhou C."/>
            <person name="Xiao S."/>
        </authorList>
    </citation>
    <scope>NUCLEOTIDE SEQUENCE [LARGE SCALE GENOMIC DNA]</scope>
</reference>
<dbReference type="Proteomes" id="UP000503349">
    <property type="component" value="Chromosome 21"/>
</dbReference>
<reference evidence="1 2" key="1">
    <citation type="submission" date="2019-02" db="EMBL/GenBank/DDBJ databases">
        <title>Opniocepnalus argus genome.</title>
        <authorList>
            <person name="Zhou C."/>
            <person name="Xiao S."/>
        </authorList>
    </citation>
    <scope>NUCLEOTIDE SEQUENCE [LARGE SCALE GENOMIC DNA]</scope>
    <source>
        <strain evidence="1">OARG1902GOOAL</strain>
        <tissue evidence="1">Muscle</tissue>
    </source>
</reference>
<evidence type="ECO:0000313" key="1">
    <source>
        <dbReference type="EMBL" id="KAF3705015.1"/>
    </source>
</evidence>
<proteinExistence type="predicted"/>
<sequence>MSYNLKTHYMLMFIVKVLLQHEINTFQCLVQTGNDTRRADRHRIFLELSHHCPQFGFKYFQLSLSVEFEKCGRLQARRV</sequence>
<organism evidence="1 2">
    <name type="scientific">Channa argus</name>
    <name type="common">Northern snakehead</name>
    <name type="synonym">Ophicephalus argus</name>
    <dbReference type="NCBI Taxonomy" id="215402"/>
    <lineage>
        <taxon>Eukaryota</taxon>
        <taxon>Metazoa</taxon>
        <taxon>Chordata</taxon>
        <taxon>Craniata</taxon>
        <taxon>Vertebrata</taxon>
        <taxon>Euteleostomi</taxon>
        <taxon>Actinopterygii</taxon>
        <taxon>Neopterygii</taxon>
        <taxon>Teleostei</taxon>
        <taxon>Neoteleostei</taxon>
        <taxon>Acanthomorphata</taxon>
        <taxon>Anabantaria</taxon>
        <taxon>Anabantiformes</taxon>
        <taxon>Channoidei</taxon>
        <taxon>Channidae</taxon>
        <taxon>Channa</taxon>
    </lineage>
</organism>
<keyword evidence="2" id="KW-1185">Reference proteome</keyword>
<name>A0A6G1QR35_CHAAH</name>
<dbReference type="AlphaFoldDB" id="A0A6G1QR35"/>
<evidence type="ECO:0000313" key="2">
    <source>
        <dbReference type="Proteomes" id="UP000503349"/>
    </source>
</evidence>